<organism evidence="2 3">
    <name type="scientific">Duganella aceris</name>
    <dbReference type="NCBI Taxonomy" id="2703883"/>
    <lineage>
        <taxon>Bacteria</taxon>
        <taxon>Pseudomonadati</taxon>
        <taxon>Pseudomonadota</taxon>
        <taxon>Betaproteobacteria</taxon>
        <taxon>Burkholderiales</taxon>
        <taxon>Oxalobacteraceae</taxon>
        <taxon>Telluria group</taxon>
        <taxon>Duganella</taxon>
    </lineage>
</organism>
<dbReference type="Pfam" id="PF00534">
    <property type="entry name" value="Glycos_transf_1"/>
    <property type="match status" value="1"/>
</dbReference>
<keyword evidence="3" id="KW-1185">Reference proteome</keyword>
<sequence length="399" mass="43348">MQPDATPQLLLDLSELVRHDARSGVQRVTRGILTALLAAPPAGFRVRPVYDAGGYYAYAVAGGDQDGAPRQQPAPAGEEEPLRVAEGDVFLGLDLTLEAAVRNRAMLDDLRRHGVLLHFVVYDLLPLRHPEWFHAPVAAAFGAWLETIAALADGLVCISRATADELLDWLDLHPPTRTAPLQVGYAHLGADIAASAPSGGIGADELALLALLRQRPTLLMVGTLEPRKMHTQALRALERLWRDGVDVNLVIAGKAGWLLDQLGPSLRAHAEAGKRLFWLERASDEMLLRLYQDSTALLAPSMGEGFGLPLIEAAQHGLPVIARDLPVFREVGGEHVWYFSADDDAELAAALTRWLALHTAGEAPASAAMPYLDWATSAERLGDCVLRRRWYRAATVKLP</sequence>
<evidence type="ECO:0000259" key="1">
    <source>
        <dbReference type="Pfam" id="PF00534"/>
    </source>
</evidence>
<comment type="caution">
    <text evidence="2">The sequence shown here is derived from an EMBL/GenBank/DDBJ whole genome shotgun (WGS) entry which is preliminary data.</text>
</comment>
<evidence type="ECO:0000313" key="3">
    <source>
        <dbReference type="Proteomes" id="UP000666369"/>
    </source>
</evidence>
<feature type="domain" description="Glycosyl transferase family 1" evidence="1">
    <location>
        <begin position="214"/>
        <end position="357"/>
    </location>
</feature>
<proteinExistence type="predicted"/>
<reference evidence="3" key="1">
    <citation type="submission" date="2023-07" db="EMBL/GenBank/DDBJ databases">
        <title>Duganella aceri sp. nov., isolated from tree sap.</title>
        <authorList>
            <person name="Kim I.S."/>
        </authorList>
    </citation>
    <scope>NUCLEOTIDE SEQUENCE [LARGE SCALE GENOMIC DNA]</scope>
    <source>
        <strain evidence="3">SAP-35</strain>
    </source>
</reference>
<dbReference type="PANTHER" id="PTHR46401:SF9">
    <property type="entry name" value="MANNOSYLTRANSFERASE A"/>
    <property type="match status" value="1"/>
</dbReference>
<dbReference type="RefSeq" id="WP_166106382.1">
    <property type="nucleotide sequence ID" value="NZ_JAADJT010000009.1"/>
</dbReference>
<dbReference type="CDD" id="cd03809">
    <property type="entry name" value="GT4_MtfB-like"/>
    <property type="match status" value="1"/>
</dbReference>
<dbReference type="Gene3D" id="3.40.50.2000">
    <property type="entry name" value="Glycogen Phosphorylase B"/>
    <property type="match status" value="1"/>
</dbReference>
<dbReference type="PANTHER" id="PTHR46401">
    <property type="entry name" value="GLYCOSYLTRANSFERASE WBBK-RELATED"/>
    <property type="match status" value="1"/>
</dbReference>
<gene>
    <name evidence="2" type="ORF">GW587_20035</name>
</gene>
<evidence type="ECO:0000313" key="2">
    <source>
        <dbReference type="EMBL" id="NGZ86539.1"/>
    </source>
</evidence>
<accession>A0ABX0FQ99</accession>
<dbReference type="SUPFAM" id="SSF53756">
    <property type="entry name" value="UDP-Glycosyltransferase/glycogen phosphorylase"/>
    <property type="match status" value="1"/>
</dbReference>
<name>A0ABX0FQ99_9BURK</name>
<dbReference type="EMBL" id="JAADJT010000009">
    <property type="protein sequence ID" value="NGZ86539.1"/>
    <property type="molecule type" value="Genomic_DNA"/>
</dbReference>
<dbReference type="InterPro" id="IPR001296">
    <property type="entry name" value="Glyco_trans_1"/>
</dbReference>
<protein>
    <submittedName>
        <fullName evidence="2">Glycosyltransferase family 4 protein</fullName>
    </submittedName>
</protein>
<dbReference type="Proteomes" id="UP000666369">
    <property type="component" value="Unassembled WGS sequence"/>
</dbReference>